<accession>A0A1D9LK20</accession>
<dbReference type="KEGG" id="cvc:BKX93_17630"/>
<evidence type="ECO:0000313" key="2">
    <source>
        <dbReference type="Proteomes" id="UP000178776"/>
    </source>
</evidence>
<organism evidence="1 2">
    <name type="scientific">Chromobacterium vaccinii</name>
    <dbReference type="NCBI Taxonomy" id="1108595"/>
    <lineage>
        <taxon>Bacteria</taxon>
        <taxon>Pseudomonadati</taxon>
        <taxon>Pseudomonadota</taxon>
        <taxon>Betaproteobacteria</taxon>
        <taxon>Neisseriales</taxon>
        <taxon>Chromobacteriaceae</taxon>
        <taxon>Chromobacterium</taxon>
    </lineage>
</organism>
<name>A0A1D9LK20_9NEIS</name>
<dbReference type="RefSeq" id="WP_070980757.1">
    <property type="nucleotide sequence ID" value="NZ_CP017707.1"/>
</dbReference>
<dbReference type="EMBL" id="CP017707">
    <property type="protein sequence ID" value="AOZ51638.1"/>
    <property type="molecule type" value="Genomic_DNA"/>
</dbReference>
<dbReference type="STRING" id="1108595.BKX93_17630"/>
<dbReference type="AlphaFoldDB" id="A0A1D9LK20"/>
<dbReference type="Proteomes" id="UP000178776">
    <property type="component" value="Chromosome"/>
</dbReference>
<gene>
    <name evidence="1" type="ORF">BKX93_17630</name>
</gene>
<proteinExistence type="predicted"/>
<reference evidence="1 2" key="1">
    <citation type="submission" date="2016-10" db="EMBL/GenBank/DDBJ databases">
        <title>Chromobacterium muskegensis sp. nov., an insecticidal bacterium isolated from Sphagnum bogs.</title>
        <authorList>
            <person name="Sparks M.E."/>
            <person name="Blackburn M.B."/>
            <person name="Gundersen-Rindal D.E."/>
            <person name="Mitchell A."/>
            <person name="Farrar R."/>
            <person name="Kuhar D."/>
        </authorList>
    </citation>
    <scope>NUCLEOTIDE SEQUENCE [LARGE SCALE GENOMIC DNA]</scope>
    <source>
        <strain evidence="1 2">21-1</strain>
    </source>
</reference>
<protein>
    <submittedName>
        <fullName evidence="1">Uncharacterized protein</fullName>
    </submittedName>
</protein>
<sequence>MNKPLTATYSPDDDRLRIYARGKLSDPLRSMLEHQGFHLLPEAMVFVSASGWSLRQENLLLQLCGMIEDDAVWHGDLYLPYIEHIPYRDLPPGTGPWYDPRYWQVRAAALAGRQHPEEKVLLELRLARIAPLRSQIASLESSLTDEELRAPGPPRGWSNDCLTLCRLKLQLSYCLRFQQAARLAA</sequence>
<evidence type="ECO:0000313" key="1">
    <source>
        <dbReference type="EMBL" id="AOZ51638.1"/>
    </source>
</evidence>
<dbReference type="GeneID" id="68843025"/>